<evidence type="ECO:0000256" key="1">
    <source>
        <dbReference type="SAM" id="Phobius"/>
    </source>
</evidence>
<dbReference type="Proteomes" id="UP000244926">
    <property type="component" value="Chromosome I"/>
</dbReference>
<feature type="transmembrane region" description="Helical" evidence="1">
    <location>
        <begin position="34"/>
        <end position="58"/>
    </location>
</feature>
<organism evidence="2 3">
    <name type="scientific">Chlamydia serpentis</name>
    <dbReference type="NCBI Taxonomy" id="1967782"/>
    <lineage>
        <taxon>Bacteria</taxon>
        <taxon>Pseudomonadati</taxon>
        <taxon>Chlamydiota</taxon>
        <taxon>Chlamydiia</taxon>
        <taxon>Chlamydiales</taxon>
        <taxon>Chlamydiaceae</taxon>
        <taxon>Chlamydia/Chlamydophila group</taxon>
        <taxon>Chlamydia</taxon>
    </lineage>
</organism>
<keyword evidence="3" id="KW-1185">Reference proteome</keyword>
<proteinExistence type="predicted"/>
<keyword evidence="1" id="KW-0812">Transmembrane</keyword>
<dbReference type="RefSeq" id="WP_108896227.1">
    <property type="nucleotide sequence ID" value="NZ_LT993738.1"/>
</dbReference>
<protein>
    <submittedName>
        <fullName evidence="2">Uncharacterized protein</fullName>
    </submittedName>
</protein>
<feature type="transmembrane region" description="Helical" evidence="1">
    <location>
        <begin position="64"/>
        <end position="84"/>
    </location>
</feature>
<accession>A0A2R8FAA7</accession>
<sequence length="365" mass="41397">MSSERIVSHSQIPAQREQEILISKSSQKFQLCRVLSIIVAVLTFIGGGVLLGLTGAAVLPLLPYLILAVILTIVSACLLVTVLYSKRIKKVVGTGGVESKHKEVTRWFQERKRVDMEDPSKSDKNNALSAFNKSLHFVRNSPTLTDVYKNSQDIFLFKNWSGSNFSDVGQKEEKLIRDIVGCYLLMETTTPKLPQLTKELTNLLNDFLFSTLPTQLSRSLFGDVTKELGLKILSLNVKNRATHFLAYTKTYDGFFTVFRAGAQTILKKYSELRRTNDKQLFFTPGHSCYYARLAFNATIELYHSLFNIKQLREIYANKDKDPACQQPALNPIYDLLITTDNGESFLKDHQVRKYGGRSLEDHFYA</sequence>
<gene>
    <name evidence="2" type="ORF">C10C_0045</name>
</gene>
<dbReference type="AlphaFoldDB" id="A0A2R8FAA7"/>
<dbReference type="KEGG" id="csee:C10C_0045"/>
<keyword evidence="1" id="KW-1133">Transmembrane helix</keyword>
<dbReference type="OrthoDB" id="19245at2"/>
<dbReference type="EMBL" id="LT993738">
    <property type="protein sequence ID" value="SPN73236.1"/>
    <property type="molecule type" value="Genomic_DNA"/>
</dbReference>
<evidence type="ECO:0000313" key="2">
    <source>
        <dbReference type="EMBL" id="SPN73236.1"/>
    </source>
</evidence>
<reference evidence="3" key="1">
    <citation type="submission" date="2017-11" db="EMBL/GenBank/DDBJ databases">
        <authorList>
            <person name="Seth-Smith MB H."/>
        </authorList>
    </citation>
    <scope>NUCLEOTIDE SEQUENCE [LARGE SCALE GENOMIC DNA]</scope>
</reference>
<name>A0A2R8FAA7_9CHLA</name>
<keyword evidence="1" id="KW-0472">Membrane</keyword>
<evidence type="ECO:0000313" key="3">
    <source>
        <dbReference type="Proteomes" id="UP000244926"/>
    </source>
</evidence>